<keyword evidence="4" id="KW-0472">Membrane</keyword>
<proteinExistence type="predicted"/>
<evidence type="ECO:0000256" key="2">
    <source>
        <dbReference type="ARBA" id="ARBA00022776"/>
    </source>
</evidence>
<evidence type="ECO:0000256" key="4">
    <source>
        <dbReference type="SAM" id="Phobius"/>
    </source>
</evidence>
<sequence length="553" mass="61886">MAEGLNSTLYNHFLVLLWRNGNQTYLSGTDMTADSEWESFQSVITRICKESGHTSEKLSDSVSCSSWEFLINSRYHKQYSKSYPISGFSETSIGQQGLYSPGSSMATSDNAGNSLYAELVAETLDTLHTVYESLKLDNLRKRDLGLLVVLLYDIAAFLREDCFLDHYIRDFPCLSKGHEVSLTSSSKRIPPSLFRWLESCLKHGCSSASISLLPSLIFRDGSSVVNWGRKIVSFYSLLCGGELLGKRLSSGVSCAVASGSFNTPEELTVLSMVGERVGLQQLDLLPAGVSLPLRDALDKCRDSPPMDWPAAAYVLLGREDLAFSRLAYSRKSVELEPHMSVNMTCMSTPYMLNLHPVTIPSSISDTIQSEDNKLEDVDSVEGSVADGMEHIFNSGIQLRYGRDLRLNEVSLLVLCMTEKRCLQALFCSKYDPASLLRELSMSYLMIESYYPELGGHPITLVCRVDPHSFCYGNLTVMSVLFMTSLTSVWCPLFFFFNYAKKQQEDANRLHNQMVRTPSMNWELKPEAKPQGCYAIERELIESKRGIVPFTGEK</sequence>
<organism evidence="6 7">
    <name type="scientific">Datura stramonium</name>
    <name type="common">Jimsonweed</name>
    <name type="synonym">Common thornapple</name>
    <dbReference type="NCBI Taxonomy" id="4076"/>
    <lineage>
        <taxon>Eukaryota</taxon>
        <taxon>Viridiplantae</taxon>
        <taxon>Streptophyta</taxon>
        <taxon>Embryophyta</taxon>
        <taxon>Tracheophyta</taxon>
        <taxon>Spermatophyta</taxon>
        <taxon>Magnoliopsida</taxon>
        <taxon>eudicotyledons</taxon>
        <taxon>Gunneridae</taxon>
        <taxon>Pentapetalae</taxon>
        <taxon>asterids</taxon>
        <taxon>lamiids</taxon>
        <taxon>Solanales</taxon>
        <taxon>Solanaceae</taxon>
        <taxon>Solanoideae</taxon>
        <taxon>Datureae</taxon>
        <taxon>Datura</taxon>
    </lineage>
</organism>
<feature type="domain" description="Anaphase-promoting complex subunit 1 middle" evidence="5">
    <location>
        <begin position="58"/>
        <end position="322"/>
    </location>
</feature>
<feature type="transmembrane region" description="Helical" evidence="4">
    <location>
        <begin position="476"/>
        <end position="499"/>
    </location>
</feature>
<reference evidence="6 7" key="1">
    <citation type="journal article" date="2021" name="BMC Genomics">
        <title>Datura genome reveals duplications of psychoactive alkaloid biosynthetic genes and high mutation rate following tissue culture.</title>
        <authorList>
            <person name="Rajewski A."/>
            <person name="Carter-House D."/>
            <person name="Stajich J."/>
            <person name="Litt A."/>
        </authorList>
    </citation>
    <scope>NUCLEOTIDE SEQUENCE [LARGE SCALE GENOMIC DNA]</scope>
    <source>
        <strain evidence="6">AR-01</strain>
    </source>
</reference>
<keyword evidence="1" id="KW-0132">Cell division</keyword>
<dbReference type="EMBL" id="JACEIK010000040">
    <property type="protein sequence ID" value="MCD7447531.1"/>
    <property type="molecule type" value="Genomic_DNA"/>
</dbReference>
<dbReference type="PANTHER" id="PTHR12827:SF3">
    <property type="entry name" value="ANAPHASE-PROMOTING COMPLEX SUBUNIT 1"/>
    <property type="match status" value="1"/>
</dbReference>
<evidence type="ECO:0000313" key="7">
    <source>
        <dbReference type="Proteomes" id="UP000823775"/>
    </source>
</evidence>
<protein>
    <recommendedName>
        <fullName evidence="5">Anaphase-promoting complex subunit 1 middle domain-containing protein</fullName>
    </recommendedName>
</protein>
<accession>A0ABS8RL42</accession>
<dbReference type="Proteomes" id="UP000823775">
    <property type="component" value="Unassembled WGS sequence"/>
</dbReference>
<evidence type="ECO:0000313" key="6">
    <source>
        <dbReference type="EMBL" id="MCD7447531.1"/>
    </source>
</evidence>
<dbReference type="PANTHER" id="PTHR12827">
    <property type="entry name" value="MEIOTIC CHECKPOINT REGULATOR TSG24 FAMILY MEMBER"/>
    <property type="match status" value="1"/>
</dbReference>
<keyword evidence="4" id="KW-1133">Transmembrane helix</keyword>
<gene>
    <name evidence="6" type="ORF">HAX54_031560</name>
</gene>
<evidence type="ECO:0000259" key="5">
    <source>
        <dbReference type="Pfam" id="PF20518"/>
    </source>
</evidence>
<name>A0ABS8RL42_DATST</name>
<keyword evidence="3" id="KW-0131">Cell cycle</keyword>
<comment type="caution">
    <text evidence="6">The sequence shown here is derived from an EMBL/GenBank/DDBJ whole genome shotgun (WGS) entry which is preliminary data.</text>
</comment>
<keyword evidence="7" id="KW-1185">Reference proteome</keyword>
<dbReference type="InterPro" id="IPR046794">
    <property type="entry name" value="Apc1_MidN"/>
</dbReference>
<keyword evidence="4" id="KW-0812">Transmembrane</keyword>
<dbReference type="Pfam" id="PF20518">
    <property type="entry name" value="Apc1_MidN"/>
    <property type="match status" value="1"/>
</dbReference>
<dbReference type="InterPro" id="IPR024990">
    <property type="entry name" value="Apc1"/>
</dbReference>
<evidence type="ECO:0000256" key="1">
    <source>
        <dbReference type="ARBA" id="ARBA00022618"/>
    </source>
</evidence>
<keyword evidence="2" id="KW-0498">Mitosis</keyword>
<evidence type="ECO:0000256" key="3">
    <source>
        <dbReference type="ARBA" id="ARBA00023306"/>
    </source>
</evidence>